<comment type="caution">
    <text evidence="1">The sequence shown here is derived from an EMBL/GenBank/DDBJ whole genome shotgun (WGS) entry which is preliminary data.</text>
</comment>
<dbReference type="Proteomes" id="UP001328107">
    <property type="component" value="Unassembled WGS sequence"/>
</dbReference>
<dbReference type="AlphaFoldDB" id="A0AAN5I3B2"/>
<gene>
    <name evidence="1" type="ORF">PMAYCL1PPCAC_20638</name>
</gene>
<evidence type="ECO:0000313" key="2">
    <source>
        <dbReference type="Proteomes" id="UP001328107"/>
    </source>
</evidence>
<protein>
    <submittedName>
        <fullName evidence="1">Uncharacterized protein</fullName>
    </submittedName>
</protein>
<dbReference type="EMBL" id="BTRK01000004">
    <property type="protein sequence ID" value="GMR50443.1"/>
    <property type="molecule type" value="Genomic_DNA"/>
</dbReference>
<proteinExistence type="predicted"/>
<name>A0AAN5I3B2_9BILA</name>
<keyword evidence="2" id="KW-1185">Reference proteome</keyword>
<sequence length="75" mass="8475">LAASLKCYCTDNDCVPYGACEGNACMVGILKEKNLKITKIKINTRSNFRNVDDKWSALCACEDHFCNTFSYIRQN</sequence>
<reference evidence="2" key="1">
    <citation type="submission" date="2022-10" db="EMBL/GenBank/DDBJ databases">
        <title>Genome assembly of Pristionchus species.</title>
        <authorList>
            <person name="Yoshida K."/>
            <person name="Sommer R.J."/>
        </authorList>
    </citation>
    <scope>NUCLEOTIDE SEQUENCE [LARGE SCALE GENOMIC DNA]</scope>
    <source>
        <strain evidence="2">RS5460</strain>
    </source>
</reference>
<evidence type="ECO:0000313" key="1">
    <source>
        <dbReference type="EMBL" id="GMR50443.1"/>
    </source>
</evidence>
<accession>A0AAN5I3B2</accession>
<feature type="non-terminal residue" evidence="1">
    <location>
        <position position="75"/>
    </location>
</feature>
<feature type="non-terminal residue" evidence="1">
    <location>
        <position position="1"/>
    </location>
</feature>
<organism evidence="1 2">
    <name type="scientific">Pristionchus mayeri</name>
    <dbReference type="NCBI Taxonomy" id="1317129"/>
    <lineage>
        <taxon>Eukaryota</taxon>
        <taxon>Metazoa</taxon>
        <taxon>Ecdysozoa</taxon>
        <taxon>Nematoda</taxon>
        <taxon>Chromadorea</taxon>
        <taxon>Rhabditida</taxon>
        <taxon>Rhabditina</taxon>
        <taxon>Diplogasteromorpha</taxon>
        <taxon>Diplogasteroidea</taxon>
        <taxon>Neodiplogasteridae</taxon>
        <taxon>Pristionchus</taxon>
    </lineage>
</organism>